<evidence type="ECO:0000313" key="10">
    <source>
        <dbReference type="Proteomes" id="UP000694545"/>
    </source>
</evidence>
<evidence type="ECO:0000256" key="2">
    <source>
        <dbReference type="ARBA" id="ARBA00005615"/>
    </source>
</evidence>
<dbReference type="Proteomes" id="UP000694545">
    <property type="component" value="Unplaced"/>
</dbReference>
<evidence type="ECO:0000313" key="9">
    <source>
        <dbReference type="Ensembl" id="ENSVKKP00000013268.1"/>
    </source>
</evidence>
<evidence type="ECO:0000256" key="4">
    <source>
        <dbReference type="ARBA" id="ARBA00019905"/>
    </source>
</evidence>
<evidence type="ECO:0000256" key="6">
    <source>
        <dbReference type="ARBA" id="ARBA00023295"/>
    </source>
</evidence>
<reference evidence="9" key="1">
    <citation type="submission" date="2025-08" db="UniProtKB">
        <authorList>
            <consortium name="Ensembl"/>
        </authorList>
    </citation>
    <scope>IDENTIFICATION</scope>
</reference>
<dbReference type="Gene3D" id="1.50.10.10">
    <property type="match status" value="1"/>
</dbReference>
<dbReference type="Ensembl" id="ENSVKKT00000013587.1">
    <property type="protein sequence ID" value="ENSVKKP00000013268.1"/>
    <property type="gene ID" value="ENSVKKG00000009095.1"/>
</dbReference>
<protein>
    <recommendedName>
        <fullName evidence="4 7">Trehalase</fullName>
        <ecNumber evidence="3 7">3.2.1.28</ecNumber>
    </recommendedName>
    <alternativeName>
        <fullName evidence="7">Alpha-trehalose glucohydrolase</fullName>
    </alternativeName>
</protein>
<proteinExistence type="inferred from homology"/>
<dbReference type="GO" id="GO:0004555">
    <property type="term" value="F:alpha,alpha-trehalase activity"/>
    <property type="evidence" value="ECO:0007669"/>
    <property type="project" value="UniProtKB-EC"/>
</dbReference>
<dbReference type="InterPro" id="IPR018232">
    <property type="entry name" value="Glyco_hydro_37_CS"/>
</dbReference>
<keyword evidence="8" id="KW-0732">Signal</keyword>
<dbReference type="PROSITE" id="PS00928">
    <property type="entry name" value="TREHALASE_2"/>
    <property type="match status" value="1"/>
</dbReference>
<sequence length="557" mass="61910">MVVCFVHKLVLSGLGTVSGSPQSNQIYCTGELLRQVQQAQLFTDDKHFVDMPLRAKPEEVLGQFQQLVNATPGGGALSRQQLAAFVEAHFFPPGQELQAWEPPDWTSRYGLPPALRLWPAQRHLPGSPRALSLASPPPPLRGRGDSVCDFPSRDSFWIIEGLLLSGMAATAEGMIQNFLFLVEKFGHIPNGGRVYYERRSQPPFLTLMMESYLKHTNSTSFLRRNIHLLEAEYRFWQQQRAVNISTGGQQYQLNRYRVPESGEQGVLQACAHQPPQQSLWAELKTAAESGWDFSSRWFLPGPRSTQATLRDTKASEVVPVDLNAILCRVERLLATFYRELGEAQKADSFQAAHEQRVAAIRAVLWDDQAGSWFDYDLLQQRKSTAFYPSNVAPLWAECGVDAAVVEKALGYLQGSSALSYANGLPASLARTGQQWDLPNAWAPLQHMVIEGLAKSSLPQAQELAFTLAQRWVRMNLAVYERHHAMFEKVPSRSGGEAPLRCVAMGPVRLSPLQVGFGWTNGVVLQLLDRYGSRLTSTGALVTPMLPWIGTCLALALL</sequence>
<evidence type="ECO:0000256" key="3">
    <source>
        <dbReference type="ARBA" id="ARBA00012757"/>
    </source>
</evidence>
<accession>A0A8D2JE46</accession>
<keyword evidence="6 7" id="KW-0326">Glycosidase</keyword>
<comment type="similarity">
    <text evidence="2 7">Belongs to the glycosyl hydrolase 37 family.</text>
</comment>
<evidence type="ECO:0000256" key="7">
    <source>
        <dbReference type="RuleBase" id="RU361180"/>
    </source>
</evidence>
<comment type="catalytic activity">
    <reaction evidence="1 7">
        <text>alpha,alpha-trehalose + H2O = alpha-D-glucose + beta-D-glucose</text>
        <dbReference type="Rhea" id="RHEA:32675"/>
        <dbReference type="ChEBI" id="CHEBI:15377"/>
        <dbReference type="ChEBI" id="CHEBI:15903"/>
        <dbReference type="ChEBI" id="CHEBI:16551"/>
        <dbReference type="ChEBI" id="CHEBI:17925"/>
        <dbReference type="EC" id="3.2.1.28"/>
    </reaction>
</comment>
<dbReference type="PANTHER" id="PTHR23403">
    <property type="entry name" value="TREHALASE"/>
    <property type="match status" value="1"/>
</dbReference>
<name>A0A8D2JE46_VARKO</name>
<feature type="signal peptide" evidence="8">
    <location>
        <begin position="1"/>
        <end position="19"/>
    </location>
</feature>
<dbReference type="PANTHER" id="PTHR23403:SF1">
    <property type="entry name" value="TREHALASE"/>
    <property type="match status" value="1"/>
</dbReference>
<keyword evidence="10" id="KW-1185">Reference proteome</keyword>
<dbReference type="EC" id="3.2.1.28" evidence="3 7"/>
<evidence type="ECO:0000256" key="8">
    <source>
        <dbReference type="SAM" id="SignalP"/>
    </source>
</evidence>
<dbReference type="InterPro" id="IPR001661">
    <property type="entry name" value="Glyco_hydro_37"/>
</dbReference>
<organism evidence="9 10">
    <name type="scientific">Varanus komodoensis</name>
    <name type="common">Komodo dragon</name>
    <dbReference type="NCBI Taxonomy" id="61221"/>
    <lineage>
        <taxon>Eukaryota</taxon>
        <taxon>Metazoa</taxon>
        <taxon>Chordata</taxon>
        <taxon>Craniata</taxon>
        <taxon>Vertebrata</taxon>
        <taxon>Euteleostomi</taxon>
        <taxon>Lepidosauria</taxon>
        <taxon>Squamata</taxon>
        <taxon>Bifurcata</taxon>
        <taxon>Unidentata</taxon>
        <taxon>Episquamata</taxon>
        <taxon>Toxicofera</taxon>
        <taxon>Anguimorpha</taxon>
        <taxon>Paleoanguimorpha</taxon>
        <taxon>Varanoidea</taxon>
        <taxon>Varanidae</taxon>
        <taxon>Varanus</taxon>
    </lineage>
</organism>
<dbReference type="InterPro" id="IPR012341">
    <property type="entry name" value="6hp_glycosidase-like_sf"/>
</dbReference>
<keyword evidence="5 7" id="KW-0378">Hydrolase</keyword>
<dbReference type="PRINTS" id="PR00744">
    <property type="entry name" value="GLHYDRLASE37"/>
</dbReference>
<dbReference type="Pfam" id="PF01204">
    <property type="entry name" value="Trehalase"/>
    <property type="match status" value="2"/>
</dbReference>
<dbReference type="InterPro" id="IPR008928">
    <property type="entry name" value="6-hairpin_glycosidase_sf"/>
</dbReference>
<dbReference type="GO" id="GO:0005993">
    <property type="term" value="P:trehalose catabolic process"/>
    <property type="evidence" value="ECO:0007669"/>
    <property type="project" value="TreeGrafter"/>
</dbReference>
<evidence type="ECO:0000256" key="1">
    <source>
        <dbReference type="ARBA" id="ARBA00001576"/>
    </source>
</evidence>
<dbReference type="SUPFAM" id="SSF48208">
    <property type="entry name" value="Six-hairpin glycosidases"/>
    <property type="match status" value="1"/>
</dbReference>
<evidence type="ECO:0000256" key="5">
    <source>
        <dbReference type="ARBA" id="ARBA00022801"/>
    </source>
</evidence>
<dbReference type="AlphaFoldDB" id="A0A8D2JE46"/>
<feature type="chain" id="PRO_5034501360" description="Trehalase" evidence="8">
    <location>
        <begin position="20"/>
        <end position="557"/>
    </location>
</feature>
<reference evidence="9" key="2">
    <citation type="submission" date="2025-09" db="UniProtKB">
        <authorList>
            <consortium name="Ensembl"/>
        </authorList>
    </citation>
    <scope>IDENTIFICATION</scope>
</reference>